<evidence type="ECO:0000259" key="1">
    <source>
        <dbReference type="Pfam" id="PF04542"/>
    </source>
</evidence>
<dbReference type="GO" id="GO:0006352">
    <property type="term" value="P:DNA-templated transcription initiation"/>
    <property type="evidence" value="ECO:0007669"/>
    <property type="project" value="InterPro"/>
</dbReference>
<proteinExistence type="predicted"/>
<dbReference type="InterPro" id="IPR013325">
    <property type="entry name" value="RNA_pol_sigma_r2"/>
</dbReference>
<dbReference type="InterPro" id="IPR046531">
    <property type="entry name" value="DUF6596"/>
</dbReference>
<evidence type="ECO:0000313" key="3">
    <source>
        <dbReference type="EMBL" id="AHE99656.1"/>
    </source>
</evidence>
<evidence type="ECO:0000259" key="2">
    <source>
        <dbReference type="Pfam" id="PF20239"/>
    </source>
</evidence>
<dbReference type="PANTHER" id="PTHR47756">
    <property type="entry name" value="BLL6612 PROTEIN-RELATED"/>
    <property type="match status" value="1"/>
</dbReference>
<organism evidence="3 4">
    <name type="scientific">Thioalkalivibrio paradoxus ARh 1</name>
    <dbReference type="NCBI Taxonomy" id="713585"/>
    <lineage>
        <taxon>Bacteria</taxon>
        <taxon>Pseudomonadati</taxon>
        <taxon>Pseudomonadota</taxon>
        <taxon>Gammaproteobacteria</taxon>
        <taxon>Chromatiales</taxon>
        <taxon>Ectothiorhodospiraceae</taxon>
        <taxon>Thioalkalivibrio</taxon>
    </lineage>
</organism>
<dbReference type="Proteomes" id="UP000005289">
    <property type="component" value="Chromosome"/>
</dbReference>
<sequence length="461" mass="50180">MTGSDPIDPPGDSSHDSIDVHQVRRRIEAIWRLDAGRIVAALVRWTGDFQRAENAAQDALIAALEHWPTRGVPEHPTAWLLRTARNRAIDHLRREHRGDALIGDYGREIARSHTARSTPQFNDDARHDALGLLFIACHPVLSADTRCALALRTIGGFNNAALARAFLVPEATIAQRIVRGKRKLAEANIPFEIPSVAECRERLGSVREVIYLIFTEGHVASQGDDWMRPDLCHVARRMARVLAQAAADDAETQALLALIELHGARLAARMDAHGDPVLLKDQDRRKWDRGGIRRGLAALARANMLARTRSEGRNRKSDPGPDLVPGPFRLQAAIAACHATAPSFAATDWRQIAAHYATLFATTGSLAARIHEAQAAAQFDDPARVLTALDAAIDAQTLAGYVPLHAVRGDLLERCGKRAAAATAFRLAAEHSGNEAEQRLLLARAQRVGTGPDSHNGQLPG</sequence>
<dbReference type="InterPro" id="IPR013324">
    <property type="entry name" value="RNA_pol_sigma_r3/r4-like"/>
</dbReference>
<feature type="domain" description="DUF6596" evidence="2">
    <location>
        <begin position="202"/>
        <end position="302"/>
    </location>
</feature>
<dbReference type="InterPro" id="IPR036388">
    <property type="entry name" value="WH-like_DNA-bd_sf"/>
</dbReference>
<dbReference type="RefSeq" id="WP_408645499.1">
    <property type="nucleotide sequence ID" value="NZ_CP007029.1"/>
</dbReference>
<dbReference type="Pfam" id="PF20239">
    <property type="entry name" value="DUF6596"/>
    <property type="match status" value="1"/>
</dbReference>
<dbReference type="SUPFAM" id="SSF88946">
    <property type="entry name" value="Sigma2 domain of RNA polymerase sigma factors"/>
    <property type="match status" value="1"/>
</dbReference>
<feature type="domain" description="RNA polymerase sigma-70 region 2" evidence="1">
    <location>
        <begin position="37"/>
        <end position="97"/>
    </location>
</feature>
<dbReference type="SUPFAM" id="SSF88659">
    <property type="entry name" value="Sigma3 and sigma4 domains of RNA polymerase sigma factors"/>
    <property type="match status" value="1"/>
</dbReference>
<dbReference type="KEGG" id="tti:THITH_16670"/>
<name>W0DMK2_9GAMM</name>
<dbReference type="Gene3D" id="1.10.1740.10">
    <property type="match status" value="1"/>
</dbReference>
<accession>W0DMK2</accession>
<keyword evidence="4" id="KW-1185">Reference proteome</keyword>
<dbReference type="PANTHER" id="PTHR47756:SF2">
    <property type="entry name" value="BLL6612 PROTEIN"/>
    <property type="match status" value="1"/>
</dbReference>
<dbReference type="STRING" id="713585.THITH_16670"/>
<dbReference type="AlphaFoldDB" id="W0DMK2"/>
<protein>
    <submittedName>
        <fullName evidence="3">RNA polymerase subunit sigma-24</fullName>
    </submittedName>
</protein>
<dbReference type="Pfam" id="PF04542">
    <property type="entry name" value="Sigma70_r2"/>
    <property type="match status" value="1"/>
</dbReference>
<dbReference type="EMBL" id="CP007029">
    <property type="protein sequence ID" value="AHE99656.1"/>
    <property type="molecule type" value="Genomic_DNA"/>
</dbReference>
<dbReference type="HOGENOM" id="CLU_035311_1_0_6"/>
<dbReference type="Gene3D" id="1.10.10.10">
    <property type="entry name" value="Winged helix-like DNA-binding domain superfamily/Winged helix DNA-binding domain"/>
    <property type="match status" value="1"/>
</dbReference>
<reference evidence="3 4" key="1">
    <citation type="submission" date="2013-12" db="EMBL/GenBank/DDBJ databases">
        <authorList>
            <consortium name="DOE Joint Genome Institute"/>
            <person name="Muyzer G."/>
            <person name="Huntemann M."/>
            <person name="Han J."/>
            <person name="Chen A."/>
            <person name="Kyrpides N."/>
            <person name="Mavromatis K."/>
            <person name="Markowitz V."/>
            <person name="Palaniappan K."/>
            <person name="Ivanova N."/>
            <person name="Schaumberg A."/>
            <person name="Pati A."/>
            <person name="Liolios K."/>
            <person name="Nordberg H.P."/>
            <person name="Cantor M.N."/>
            <person name="Hua S.X."/>
            <person name="Woyke T."/>
        </authorList>
    </citation>
    <scope>NUCLEOTIDE SEQUENCE [LARGE SCALE GENOMIC DNA]</scope>
    <source>
        <strain evidence="3 4">ARh 1</strain>
    </source>
</reference>
<dbReference type="GO" id="GO:0003700">
    <property type="term" value="F:DNA-binding transcription factor activity"/>
    <property type="evidence" value="ECO:0007669"/>
    <property type="project" value="InterPro"/>
</dbReference>
<gene>
    <name evidence="3" type="ORF">THITH_16670</name>
</gene>
<dbReference type="InterPro" id="IPR007627">
    <property type="entry name" value="RNA_pol_sigma70_r2"/>
</dbReference>
<evidence type="ECO:0000313" key="4">
    <source>
        <dbReference type="Proteomes" id="UP000005289"/>
    </source>
</evidence>